<dbReference type="CDD" id="cd01110">
    <property type="entry name" value="HTH_SoxR"/>
    <property type="match status" value="1"/>
</dbReference>
<evidence type="ECO:0000256" key="1">
    <source>
        <dbReference type="ARBA" id="ARBA00022714"/>
    </source>
</evidence>
<dbReference type="PANTHER" id="PTHR30204:SF0">
    <property type="entry name" value="REDOX-SENSITIVE TRANSCRIPTIONAL ACTIVATOR SOXR"/>
    <property type="match status" value="1"/>
</dbReference>
<dbReference type="SUPFAM" id="SSF46955">
    <property type="entry name" value="Putative DNA-binding domain"/>
    <property type="match status" value="1"/>
</dbReference>
<dbReference type="InterPro" id="IPR010211">
    <property type="entry name" value="Redox-sen_tscrpt-act_SoxR"/>
</dbReference>
<comment type="caution">
    <text evidence="6">The sequence shown here is derived from an EMBL/GenBank/DDBJ whole genome shotgun (WGS) entry which is preliminary data.</text>
</comment>
<dbReference type="InterPro" id="IPR009061">
    <property type="entry name" value="DNA-bd_dom_put_sf"/>
</dbReference>
<dbReference type="PROSITE" id="PS50937">
    <property type="entry name" value="HTH_MERR_2"/>
    <property type="match status" value="1"/>
</dbReference>
<evidence type="ECO:0000313" key="6">
    <source>
        <dbReference type="EMBL" id="MBB5717772.1"/>
    </source>
</evidence>
<dbReference type="PANTHER" id="PTHR30204">
    <property type="entry name" value="REDOX-CYCLING DRUG-SENSING TRANSCRIPTIONAL ACTIVATOR SOXR"/>
    <property type="match status" value="1"/>
</dbReference>
<keyword evidence="7" id="KW-1185">Reference proteome</keyword>
<keyword evidence="3" id="KW-0411">Iron-sulfur</keyword>
<evidence type="ECO:0000256" key="3">
    <source>
        <dbReference type="ARBA" id="ARBA00023014"/>
    </source>
</evidence>
<sequence>MKAGDLLTIGELARRTGLSVSAIRFYEEKGLIEALRTRGNQRRFLRADIRRLSFILIAQRLGLSLSEISEAMARLPHGRTPDARDWERISGTIRTRIDAEIARLEKVREDLDGCIGCGCLSLKKCALYNADDIWGATGPGPRVLR</sequence>
<proteinExistence type="predicted"/>
<dbReference type="GO" id="GO:0006979">
    <property type="term" value="P:response to oxidative stress"/>
    <property type="evidence" value="ECO:0007669"/>
    <property type="project" value="InterPro"/>
</dbReference>
<dbReference type="RefSeq" id="WP_184001492.1">
    <property type="nucleotide sequence ID" value="NZ_BAABIF010000004.1"/>
</dbReference>
<dbReference type="InterPro" id="IPR047057">
    <property type="entry name" value="MerR_fam"/>
</dbReference>
<gene>
    <name evidence="6" type="ORF">FHR23_000679</name>
</gene>
<dbReference type="Gene3D" id="1.10.1660.10">
    <property type="match status" value="1"/>
</dbReference>
<dbReference type="AlphaFoldDB" id="A0A840YW33"/>
<dbReference type="GO" id="GO:0003700">
    <property type="term" value="F:DNA-binding transcription factor activity"/>
    <property type="evidence" value="ECO:0007669"/>
    <property type="project" value="InterPro"/>
</dbReference>
<dbReference type="NCBIfam" id="TIGR01950">
    <property type="entry name" value="SoxR"/>
    <property type="match status" value="1"/>
</dbReference>
<keyword evidence="1" id="KW-0479">Metal-binding</keyword>
<organism evidence="6 7">
    <name type="scientific">Stakelama sediminis</name>
    <dbReference type="NCBI Taxonomy" id="463200"/>
    <lineage>
        <taxon>Bacteria</taxon>
        <taxon>Pseudomonadati</taxon>
        <taxon>Pseudomonadota</taxon>
        <taxon>Alphaproteobacteria</taxon>
        <taxon>Sphingomonadales</taxon>
        <taxon>Sphingomonadaceae</taxon>
        <taxon>Stakelama</taxon>
    </lineage>
</organism>
<dbReference type="SMART" id="SM00422">
    <property type="entry name" value="HTH_MERR"/>
    <property type="match status" value="1"/>
</dbReference>
<evidence type="ECO:0000256" key="4">
    <source>
        <dbReference type="ARBA" id="ARBA00023125"/>
    </source>
</evidence>
<dbReference type="InterPro" id="IPR000551">
    <property type="entry name" value="MerR-type_HTH_dom"/>
</dbReference>
<dbReference type="PROSITE" id="PS00552">
    <property type="entry name" value="HTH_MERR_1"/>
    <property type="match status" value="1"/>
</dbReference>
<keyword evidence="2" id="KW-0408">Iron</keyword>
<dbReference type="GO" id="GO:0003677">
    <property type="term" value="F:DNA binding"/>
    <property type="evidence" value="ECO:0007669"/>
    <property type="project" value="UniProtKB-KW"/>
</dbReference>
<accession>A0A840YW33</accession>
<protein>
    <submittedName>
        <fullName evidence="6">MerR family redox-sensitive transcriptional activator SoxR</fullName>
    </submittedName>
</protein>
<keyword evidence="1" id="KW-0001">2Fe-2S</keyword>
<dbReference type="Pfam" id="PF13411">
    <property type="entry name" value="MerR_1"/>
    <property type="match status" value="1"/>
</dbReference>
<name>A0A840YW33_9SPHN</name>
<dbReference type="Proteomes" id="UP000554342">
    <property type="component" value="Unassembled WGS sequence"/>
</dbReference>
<reference evidence="6 7" key="1">
    <citation type="submission" date="2020-08" db="EMBL/GenBank/DDBJ databases">
        <title>Genomic Encyclopedia of Type Strains, Phase IV (KMG-IV): sequencing the most valuable type-strain genomes for metagenomic binning, comparative biology and taxonomic classification.</title>
        <authorList>
            <person name="Goeker M."/>
        </authorList>
    </citation>
    <scope>NUCLEOTIDE SEQUENCE [LARGE SCALE GENOMIC DNA]</scope>
    <source>
        <strain evidence="6 7">DSM 27203</strain>
    </source>
</reference>
<dbReference type="PRINTS" id="PR00040">
    <property type="entry name" value="HTHMERR"/>
</dbReference>
<keyword evidence="4" id="KW-0238">DNA-binding</keyword>
<dbReference type="EMBL" id="JACIJI010000001">
    <property type="protein sequence ID" value="MBB5717772.1"/>
    <property type="molecule type" value="Genomic_DNA"/>
</dbReference>
<feature type="domain" description="HTH merR-type" evidence="5">
    <location>
        <begin position="6"/>
        <end position="74"/>
    </location>
</feature>
<evidence type="ECO:0000313" key="7">
    <source>
        <dbReference type="Proteomes" id="UP000554342"/>
    </source>
</evidence>
<evidence type="ECO:0000259" key="5">
    <source>
        <dbReference type="PROSITE" id="PS50937"/>
    </source>
</evidence>
<evidence type="ECO:0000256" key="2">
    <source>
        <dbReference type="ARBA" id="ARBA00023004"/>
    </source>
</evidence>
<dbReference type="GO" id="GO:0051537">
    <property type="term" value="F:2 iron, 2 sulfur cluster binding"/>
    <property type="evidence" value="ECO:0007669"/>
    <property type="project" value="UniProtKB-KW"/>
</dbReference>